<organism evidence="3">
    <name type="scientific">Davidia involucrata</name>
    <name type="common">Dove tree</name>
    <dbReference type="NCBI Taxonomy" id="16924"/>
    <lineage>
        <taxon>Eukaryota</taxon>
        <taxon>Viridiplantae</taxon>
        <taxon>Streptophyta</taxon>
        <taxon>Embryophyta</taxon>
        <taxon>Tracheophyta</taxon>
        <taxon>Spermatophyta</taxon>
        <taxon>Magnoliopsida</taxon>
        <taxon>eudicotyledons</taxon>
        <taxon>Gunneridae</taxon>
        <taxon>Pentapetalae</taxon>
        <taxon>asterids</taxon>
        <taxon>Cornales</taxon>
        <taxon>Nyssaceae</taxon>
        <taxon>Davidia</taxon>
    </lineage>
</organism>
<feature type="region of interest" description="Disordered" evidence="1">
    <location>
        <begin position="713"/>
        <end position="756"/>
    </location>
</feature>
<dbReference type="InterPro" id="IPR008974">
    <property type="entry name" value="TRAF-like"/>
</dbReference>
<feature type="region of interest" description="Disordered" evidence="1">
    <location>
        <begin position="349"/>
        <end position="373"/>
    </location>
</feature>
<feature type="compositionally biased region" description="Polar residues" evidence="1">
    <location>
        <begin position="17"/>
        <end position="26"/>
    </location>
</feature>
<evidence type="ECO:0000259" key="2">
    <source>
        <dbReference type="PROSITE" id="PS50144"/>
    </source>
</evidence>
<evidence type="ECO:0000256" key="1">
    <source>
        <dbReference type="SAM" id="MobiDB-lite"/>
    </source>
</evidence>
<feature type="compositionally biased region" description="Acidic residues" evidence="1">
    <location>
        <begin position="505"/>
        <end position="518"/>
    </location>
</feature>
<evidence type="ECO:0000313" key="3">
    <source>
        <dbReference type="EMBL" id="MPA38718.1"/>
    </source>
</evidence>
<feature type="compositionally biased region" description="Basic residues" evidence="1">
    <location>
        <begin position="446"/>
        <end position="463"/>
    </location>
</feature>
<dbReference type="Pfam" id="PF22486">
    <property type="entry name" value="MATH_2"/>
    <property type="match status" value="1"/>
</dbReference>
<feature type="domain" description="MATH" evidence="2">
    <location>
        <begin position="68"/>
        <end position="190"/>
    </location>
</feature>
<dbReference type="PANTHER" id="PTHR47477">
    <property type="entry name" value="TNF RECEPTOR-ASSOCIATED FACTOR HOMOLOG 1A"/>
    <property type="match status" value="1"/>
</dbReference>
<accession>A0A5B6Z4E6</accession>
<dbReference type="SUPFAM" id="SSF49599">
    <property type="entry name" value="TRAF domain-like"/>
    <property type="match status" value="1"/>
</dbReference>
<name>A0A5B6Z4E6_DAVIN</name>
<gene>
    <name evidence="3" type="ORF">Din_008159</name>
</gene>
<dbReference type="PANTHER" id="PTHR47477:SF8">
    <property type="entry name" value="TNF RECEPTOR-ASSOCIATED FACTOR HOMOLOG 1A"/>
    <property type="match status" value="1"/>
</dbReference>
<feature type="compositionally biased region" description="Basic and acidic residues" evidence="1">
    <location>
        <begin position="433"/>
        <end position="445"/>
    </location>
</feature>
<dbReference type="AlphaFoldDB" id="A0A5B6Z4E6"/>
<feature type="compositionally biased region" description="Basic and acidic residues" evidence="1">
    <location>
        <begin position="351"/>
        <end position="373"/>
    </location>
</feature>
<feature type="compositionally biased region" description="Polar residues" evidence="1">
    <location>
        <begin position="576"/>
        <end position="589"/>
    </location>
</feature>
<dbReference type="Gene3D" id="2.60.210.10">
    <property type="entry name" value="Apoptosis, Tumor Necrosis Factor Receptor Associated Protein 2, Chain A"/>
    <property type="match status" value="1"/>
</dbReference>
<reference evidence="3" key="1">
    <citation type="submission" date="2019-08" db="EMBL/GenBank/DDBJ databases">
        <title>Reference gene set and small RNA set construction with multiple tissues from Davidia involucrata Baill.</title>
        <authorList>
            <person name="Yang H."/>
            <person name="Zhou C."/>
            <person name="Li G."/>
            <person name="Wang J."/>
            <person name="Gao P."/>
            <person name="Wang M."/>
            <person name="Wang R."/>
            <person name="Zhao Y."/>
        </authorList>
    </citation>
    <scope>NUCLEOTIDE SEQUENCE</scope>
    <source>
        <tissue evidence="3">Mixed with DoveR01_LX</tissue>
    </source>
</reference>
<sequence length="1113" mass="123727">MAGSASEESGIGRSLEGISSGQQRCQSGEALAEWRSSEQLENGTPSTSPPYWDTDDDDDCGPKPPELYGKYTWKIDNFSKINKRELRSNAFEVGGYKWYILIYPQGCDVCNHLSLFLCVANHDKLLPGWSHFAQFTIAVVNKDPKKSKYSDTLHRFWKKEHDWGWKKFMELSKVLEGFIDDDTLIIKAQVQVIRERADNPFRCLDCQYRRELVRVYLTNVEQICRRFVEERRGKLGKLIEDKARWSSFCAFWLGVDQNARRRMSREKTDAILKVVVKHFFIEKEVTSTLVMDSLYSGLKALEGPAKSKKGRVKLLDSEEMPVPIVRVEKDMFVLVDDVLLLLERAAMEPLPPKDEKGPQNRTKDGSCGEDFNKDSIERDERRLTELGRRTIEIFVLAHIFSSKIEVAYQEAVALKRQEELIREEEAAWMVETEQKAKRGATEKEKKSKKKQGKQKRNNRRGKDKGRDEKPGVALLDKLQEEDPTDERKDFFTEQAEPVPEKPDALEDVSDVSDWDTDTSEVHPHTEASSSGVSGLSSIQNGIGERKSASVMDDSSSTCSTDSVPSVVMNGPYKGNSIPSQKSQKTPNRGRNQRAKVTCDTTVVVNETHSKPSEPATDVLQSNDVSGKAAESESEAVVLSLQDQIKWLEPNVEKEEEVVSLQRKLSFKGQTDMVGSSKKKTTVPTSPRSPPKNPPSAVLLKSDLKIYPATDPVLVRKPSSNSHEQTDKAAPLVNSSEITVSSKSDAHRAATPKPTEKPMVQQVPVMSRPLSAPLNPGPRPTAPPVSVVQTTPLLARSVSAAGRLGPDPSPATHSYVPQSYRNAIIGNLVAASSSGFTQPPCPSSAVNPSQSYSPPALVSTPVFLPQSSERLDSNSIRPSFSFGMVNHDVLHNGPQWVECPRRDTSRSIHSGPSSLLSDIQNLDLYKSLNSRSQDHLTTEFPACTSGRQTQNILGDEFPHLDIINDLLDDEQGIGKASSATPGFRSFSNGPQHLNRQFTFPGDIGMSSDGGDPSTSSCRFERMLSYQDDGFQRGCYGSSGGHFDSMRDMIPQANQQQPYMNDGLIPNQWQMAGSDLSFLSMRHTEGDGYPYHIPEYSNLACGVNGYTVFRPSNGH</sequence>
<dbReference type="EMBL" id="GHES01008159">
    <property type="protein sequence ID" value="MPA38718.1"/>
    <property type="molecule type" value="Transcribed_RNA"/>
</dbReference>
<feature type="compositionally biased region" description="Low complexity" evidence="1">
    <location>
        <begin position="528"/>
        <end position="537"/>
    </location>
</feature>
<proteinExistence type="predicted"/>
<feature type="region of interest" description="Disordered" evidence="1">
    <location>
        <begin position="433"/>
        <end position="630"/>
    </location>
</feature>
<dbReference type="PROSITE" id="PS50144">
    <property type="entry name" value="MATH"/>
    <property type="match status" value="1"/>
</dbReference>
<protein>
    <recommendedName>
        <fullName evidence="2">MATH domain-containing protein</fullName>
    </recommendedName>
</protein>
<dbReference type="InterPro" id="IPR002083">
    <property type="entry name" value="MATH/TRAF_dom"/>
</dbReference>
<feature type="compositionally biased region" description="Low complexity" evidence="1">
    <location>
        <begin position="548"/>
        <end position="567"/>
    </location>
</feature>
<feature type="compositionally biased region" description="Polar residues" evidence="1">
    <location>
        <begin position="732"/>
        <end position="742"/>
    </location>
</feature>
<feature type="compositionally biased region" description="Basic and acidic residues" evidence="1">
    <location>
        <begin position="477"/>
        <end position="491"/>
    </location>
</feature>
<feature type="region of interest" description="Disordered" evidence="1">
    <location>
        <begin position="664"/>
        <end position="699"/>
    </location>
</feature>
<dbReference type="SMART" id="SM00061">
    <property type="entry name" value="MATH"/>
    <property type="match status" value="1"/>
</dbReference>
<dbReference type="InterPro" id="IPR055327">
    <property type="entry name" value="TRAF1A/B"/>
</dbReference>
<feature type="region of interest" description="Disordered" evidence="1">
    <location>
        <begin position="1"/>
        <end position="59"/>
    </location>
</feature>
<dbReference type="CDD" id="cd00121">
    <property type="entry name" value="MATH"/>
    <property type="match status" value="1"/>
</dbReference>